<dbReference type="RefSeq" id="WP_203374108.1">
    <property type="nucleotide sequence ID" value="NZ_JAENHP010000001.1"/>
</dbReference>
<name>A0ABS2A2X5_9ACTN</name>
<feature type="transmembrane region" description="Helical" evidence="1">
    <location>
        <begin position="12"/>
        <end position="34"/>
    </location>
</feature>
<dbReference type="EMBL" id="JAENHP010000001">
    <property type="protein sequence ID" value="MBM2614197.1"/>
    <property type="molecule type" value="Genomic_DNA"/>
</dbReference>
<evidence type="ECO:0000313" key="2">
    <source>
        <dbReference type="EMBL" id="MBM2614197.1"/>
    </source>
</evidence>
<evidence type="ECO:0000256" key="1">
    <source>
        <dbReference type="SAM" id="Phobius"/>
    </source>
</evidence>
<keyword evidence="1" id="KW-0812">Transmembrane</keyword>
<keyword evidence="1" id="KW-0472">Membrane</keyword>
<feature type="transmembrane region" description="Helical" evidence="1">
    <location>
        <begin position="114"/>
        <end position="131"/>
    </location>
</feature>
<organism evidence="2 3">
    <name type="scientific">Paractinoplanes ovalisporus</name>
    <dbReference type="NCBI Taxonomy" id="2810368"/>
    <lineage>
        <taxon>Bacteria</taxon>
        <taxon>Bacillati</taxon>
        <taxon>Actinomycetota</taxon>
        <taxon>Actinomycetes</taxon>
        <taxon>Micromonosporales</taxon>
        <taxon>Micromonosporaceae</taxon>
        <taxon>Paractinoplanes</taxon>
    </lineage>
</organism>
<sequence length="196" mass="20366">MNPALLYLRSRRVPLALSVAIGGVTVIWTLWLIFSTERDAGGLTVVLTVVLMVGVLSTTLAAPDESLERTASIRWPWRRVAHLLGVLAVVLGVLLATLVTGARFGPAVLVLRDAAGLAGLTALGACLVGAARSWFLPVGWTVVAAIFPQPTSLAGALATWQAQPPGNRPAAYLAAAFAVAGLVAWAVAGARNRDDV</sequence>
<accession>A0ABS2A2X5</accession>
<feature type="transmembrane region" description="Helical" evidence="1">
    <location>
        <begin position="138"/>
        <end position="158"/>
    </location>
</feature>
<comment type="caution">
    <text evidence="2">The sequence shown here is derived from an EMBL/GenBank/DDBJ whole genome shotgun (WGS) entry which is preliminary data.</text>
</comment>
<feature type="transmembrane region" description="Helical" evidence="1">
    <location>
        <begin position="83"/>
        <end position="102"/>
    </location>
</feature>
<proteinExistence type="predicted"/>
<dbReference type="Proteomes" id="UP000632138">
    <property type="component" value="Unassembled WGS sequence"/>
</dbReference>
<evidence type="ECO:0000313" key="3">
    <source>
        <dbReference type="Proteomes" id="UP000632138"/>
    </source>
</evidence>
<keyword evidence="3" id="KW-1185">Reference proteome</keyword>
<gene>
    <name evidence="2" type="ORF">JIG36_01335</name>
</gene>
<feature type="transmembrane region" description="Helical" evidence="1">
    <location>
        <begin position="170"/>
        <end position="190"/>
    </location>
</feature>
<keyword evidence="1" id="KW-1133">Transmembrane helix</keyword>
<evidence type="ECO:0008006" key="4">
    <source>
        <dbReference type="Google" id="ProtNLM"/>
    </source>
</evidence>
<reference evidence="2 3" key="1">
    <citation type="submission" date="2021-01" db="EMBL/GenBank/DDBJ databases">
        <title>Actinoplanes sp. nov. LDG1-06 isolated from lichen.</title>
        <authorList>
            <person name="Saeng-In P."/>
            <person name="Phongsopitanun W."/>
            <person name="Kanchanasin P."/>
            <person name="Yuki M."/>
            <person name="Kudo T."/>
            <person name="Ohkuma M."/>
            <person name="Tanasupawat S."/>
        </authorList>
    </citation>
    <scope>NUCLEOTIDE SEQUENCE [LARGE SCALE GENOMIC DNA]</scope>
    <source>
        <strain evidence="2 3">LDG1-06</strain>
    </source>
</reference>
<feature type="transmembrane region" description="Helical" evidence="1">
    <location>
        <begin position="40"/>
        <end position="62"/>
    </location>
</feature>
<protein>
    <recommendedName>
        <fullName evidence="4">ABC transporter permease</fullName>
    </recommendedName>
</protein>